<feature type="compositionally biased region" description="Polar residues" evidence="1">
    <location>
        <begin position="142"/>
        <end position="165"/>
    </location>
</feature>
<name>A0AAD1UCY5_EUPCR</name>
<dbReference type="EMBL" id="CAMPGE010006772">
    <property type="protein sequence ID" value="CAI2365664.1"/>
    <property type="molecule type" value="Genomic_DNA"/>
</dbReference>
<evidence type="ECO:0000256" key="1">
    <source>
        <dbReference type="SAM" id="MobiDB-lite"/>
    </source>
</evidence>
<feature type="compositionally biased region" description="Polar residues" evidence="1">
    <location>
        <begin position="189"/>
        <end position="203"/>
    </location>
</feature>
<feature type="region of interest" description="Disordered" evidence="1">
    <location>
        <begin position="312"/>
        <end position="348"/>
    </location>
</feature>
<accession>A0AAD1UCY5</accession>
<evidence type="ECO:0000313" key="2">
    <source>
        <dbReference type="EMBL" id="CAI2365664.1"/>
    </source>
</evidence>
<feature type="region of interest" description="Disordered" evidence="1">
    <location>
        <begin position="363"/>
        <end position="382"/>
    </location>
</feature>
<evidence type="ECO:0000313" key="3">
    <source>
        <dbReference type="Proteomes" id="UP001295684"/>
    </source>
</evidence>
<keyword evidence="3" id="KW-1185">Reference proteome</keyword>
<sequence length="540" mass="61860">MYIGPWQEFKLAKILQLKDKVDKEEHNANKLENKAPSSLSNQGQLVYNQDPKYSNSEGFKNYNYNERNSEAGRFSEKARSNNSSKSRSRKSYYSNPKKVQRHRSNNIPKPGPPRQQRFGNIPNGMNHQQNRGMIKANKSKNRSPVTNNTNYSSGMMKSTSNSFKNGDNHSSKSYKQPSHRTMKGRSNDRTSFMGSTNNSESRSYASHMIHEMRKKNFFNNFSNQNMNRCIEVTYDKWNRFENFVKFASNKEKKEKLQQLDPPPIEQYVDGDTVYKIRGMGQGRPPKVTKRPLVSKKEVKMEHKDRVSKMKALYGIGANPNPIPNPLHDTPREEKKDKMPSGNVFDYQQNSKNAYAEETKYLKHKNEENKSSNNKPKPSNGKSLYSFYQNIIDKNTEGDSHKNQIEKLHHPKYKIEPNKELAPTLSATEVKESPTLAEKSSKFKNAGRDIVHNSPHDSLGKSQQLDADTPVQEKKLEEIIEENIEASQRESIQAEIISLKSPSPNIDKTSKIMEESDGLLEWALNLPEDMSGTLPSQAGKY</sequence>
<feature type="compositionally biased region" description="Basic and acidic residues" evidence="1">
    <location>
        <begin position="328"/>
        <end position="338"/>
    </location>
</feature>
<proteinExistence type="predicted"/>
<feature type="compositionally biased region" description="Basic and acidic residues" evidence="1">
    <location>
        <begin position="22"/>
        <end position="33"/>
    </location>
</feature>
<feature type="compositionally biased region" description="Basic and acidic residues" evidence="1">
    <location>
        <begin position="67"/>
        <end position="79"/>
    </location>
</feature>
<feature type="compositionally biased region" description="Low complexity" evidence="1">
    <location>
        <begin position="370"/>
        <end position="382"/>
    </location>
</feature>
<comment type="caution">
    <text evidence="2">The sequence shown here is derived from an EMBL/GenBank/DDBJ whole genome shotgun (WGS) entry which is preliminary data.</text>
</comment>
<feature type="compositionally biased region" description="Polar residues" evidence="1">
    <location>
        <begin position="35"/>
        <end position="66"/>
    </location>
</feature>
<dbReference type="Proteomes" id="UP001295684">
    <property type="component" value="Unassembled WGS sequence"/>
</dbReference>
<feature type="compositionally biased region" description="Low complexity" evidence="1">
    <location>
        <begin position="80"/>
        <end position="95"/>
    </location>
</feature>
<gene>
    <name evidence="2" type="ORF">ECRASSUSDP1_LOCUS6969</name>
</gene>
<organism evidence="2 3">
    <name type="scientific">Euplotes crassus</name>
    <dbReference type="NCBI Taxonomy" id="5936"/>
    <lineage>
        <taxon>Eukaryota</taxon>
        <taxon>Sar</taxon>
        <taxon>Alveolata</taxon>
        <taxon>Ciliophora</taxon>
        <taxon>Intramacronucleata</taxon>
        <taxon>Spirotrichea</taxon>
        <taxon>Hypotrichia</taxon>
        <taxon>Euplotida</taxon>
        <taxon>Euplotidae</taxon>
        <taxon>Moneuplotes</taxon>
    </lineage>
</organism>
<dbReference type="AlphaFoldDB" id="A0AAD1UCY5"/>
<reference evidence="2" key="1">
    <citation type="submission" date="2023-07" db="EMBL/GenBank/DDBJ databases">
        <authorList>
            <consortium name="AG Swart"/>
            <person name="Singh M."/>
            <person name="Singh A."/>
            <person name="Seah K."/>
            <person name="Emmerich C."/>
        </authorList>
    </citation>
    <scope>NUCLEOTIDE SEQUENCE</scope>
    <source>
        <strain evidence="2">DP1</strain>
    </source>
</reference>
<protein>
    <submittedName>
        <fullName evidence="2">Uncharacterized protein</fullName>
    </submittedName>
</protein>
<feature type="region of interest" description="Disordered" evidence="1">
    <location>
        <begin position="22"/>
        <end position="203"/>
    </location>
</feature>